<keyword evidence="4" id="KW-0969">Cilium</keyword>
<feature type="compositionally biased region" description="Basic and acidic residues" evidence="3">
    <location>
        <begin position="470"/>
        <end position="488"/>
    </location>
</feature>
<feature type="region of interest" description="Disordered" evidence="3">
    <location>
        <begin position="455"/>
        <end position="488"/>
    </location>
</feature>
<dbReference type="InterPro" id="IPR052628">
    <property type="entry name" value="CFAP70"/>
</dbReference>
<dbReference type="GO" id="GO:0070062">
    <property type="term" value="C:extracellular exosome"/>
    <property type="evidence" value="ECO:0007669"/>
    <property type="project" value="TreeGrafter"/>
</dbReference>
<evidence type="ECO:0000256" key="3">
    <source>
        <dbReference type="SAM" id="MobiDB-lite"/>
    </source>
</evidence>
<evidence type="ECO:0000313" key="5">
    <source>
        <dbReference type="Proteomes" id="UP001211907"/>
    </source>
</evidence>
<gene>
    <name evidence="4" type="primary">TTC18_1</name>
    <name evidence="4" type="ORF">HK100_003875</name>
</gene>
<evidence type="ECO:0000313" key="4">
    <source>
        <dbReference type="EMBL" id="KAJ3142012.1"/>
    </source>
</evidence>
<dbReference type="GO" id="GO:0031514">
    <property type="term" value="C:motile cilium"/>
    <property type="evidence" value="ECO:0007669"/>
    <property type="project" value="TreeGrafter"/>
</dbReference>
<keyword evidence="4" id="KW-0282">Flagellum</keyword>
<dbReference type="PANTHER" id="PTHR44314">
    <property type="entry name" value="CILIA- AND FLAGELLA-ASSOCIATED PROTEIN 70"/>
    <property type="match status" value="1"/>
</dbReference>
<keyword evidence="2" id="KW-0802">TPR repeat</keyword>
<keyword evidence="1" id="KW-0677">Repeat</keyword>
<dbReference type="SUPFAM" id="SSF49562">
    <property type="entry name" value="C2 domain (Calcium/lipid-binding domain, CaLB)"/>
    <property type="match status" value="1"/>
</dbReference>
<name>A0AAD5XHH2_9FUNG</name>
<keyword evidence="5" id="KW-1185">Reference proteome</keyword>
<dbReference type="GO" id="GO:0003341">
    <property type="term" value="P:cilium movement"/>
    <property type="evidence" value="ECO:0007669"/>
    <property type="project" value="TreeGrafter"/>
</dbReference>
<dbReference type="AlphaFoldDB" id="A0AAD5XHH2"/>
<feature type="region of interest" description="Disordered" evidence="3">
    <location>
        <begin position="1"/>
        <end position="34"/>
    </location>
</feature>
<dbReference type="Proteomes" id="UP001211907">
    <property type="component" value="Unassembled WGS sequence"/>
</dbReference>
<reference evidence="4" key="1">
    <citation type="submission" date="2020-05" db="EMBL/GenBank/DDBJ databases">
        <title>Phylogenomic resolution of chytrid fungi.</title>
        <authorList>
            <person name="Stajich J.E."/>
            <person name="Amses K."/>
            <person name="Simmons R."/>
            <person name="Seto K."/>
            <person name="Myers J."/>
            <person name="Bonds A."/>
            <person name="Quandt C.A."/>
            <person name="Barry K."/>
            <person name="Liu P."/>
            <person name="Grigoriev I."/>
            <person name="Longcore J.E."/>
            <person name="James T.Y."/>
        </authorList>
    </citation>
    <scope>NUCLEOTIDE SEQUENCE</scope>
    <source>
        <strain evidence="4">JEL0513</strain>
    </source>
</reference>
<feature type="compositionally biased region" description="Polar residues" evidence="3">
    <location>
        <begin position="455"/>
        <end position="466"/>
    </location>
</feature>
<dbReference type="GO" id="GO:0060271">
    <property type="term" value="P:cilium assembly"/>
    <property type="evidence" value="ECO:0007669"/>
    <property type="project" value="TreeGrafter"/>
</dbReference>
<dbReference type="PANTHER" id="PTHR44314:SF1">
    <property type="entry name" value="CILIA- AND FLAGELLA-ASSOCIATED PROTEIN 70"/>
    <property type="match status" value="1"/>
</dbReference>
<evidence type="ECO:0000256" key="2">
    <source>
        <dbReference type="ARBA" id="ARBA00022803"/>
    </source>
</evidence>
<proteinExistence type="predicted"/>
<evidence type="ECO:0000256" key="1">
    <source>
        <dbReference type="ARBA" id="ARBA00022737"/>
    </source>
</evidence>
<feature type="compositionally biased region" description="Polar residues" evidence="3">
    <location>
        <begin position="1"/>
        <end position="20"/>
    </location>
</feature>
<organism evidence="4 5">
    <name type="scientific">Physocladia obscura</name>
    <dbReference type="NCBI Taxonomy" id="109957"/>
    <lineage>
        <taxon>Eukaryota</taxon>
        <taxon>Fungi</taxon>
        <taxon>Fungi incertae sedis</taxon>
        <taxon>Chytridiomycota</taxon>
        <taxon>Chytridiomycota incertae sedis</taxon>
        <taxon>Chytridiomycetes</taxon>
        <taxon>Chytridiales</taxon>
        <taxon>Chytriomycetaceae</taxon>
        <taxon>Physocladia</taxon>
    </lineage>
</organism>
<protein>
    <submittedName>
        <fullName evidence="4">Cilia- and flagella-associated protein 70</fullName>
    </submittedName>
</protein>
<dbReference type="EMBL" id="JADGJH010000020">
    <property type="protein sequence ID" value="KAJ3142012.1"/>
    <property type="molecule type" value="Genomic_DNA"/>
</dbReference>
<comment type="caution">
    <text evidence="4">The sequence shown here is derived from an EMBL/GenBank/DDBJ whole genome shotgun (WGS) entry which is preliminary data.</text>
</comment>
<dbReference type="InterPro" id="IPR035892">
    <property type="entry name" value="C2_domain_sf"/>
</dbReference>
<sequence>MSKQLTTQNSKPTPSSATSKAPTPQPIPTIPAFAPNVTPNNPNAVMGSTANEQTNSLAEIPQGSVLLAIKIGKGSNIRGAKGEKVNSFLRVQMSDFDFKESLIVPETSAPDYNFSHDQILHVDESLVDIIANKKLAITLIESLPKEKTQVLGTAEISLSQFIKYPARDPNAPPSVPYLRPNLFLKDNISISYLNPKLLPPPSKEGDPNNQPEIAIEVSLSSPLISPELVEQGNFLYIKLEDMFPVPDEWTLKDGNEKDLNSNLYSYVISFSIPAESVSERIVTIPAGTLLHCEAVIPDTPILGAQPIYAIKPTDQLITSDGAQALDSETIDGFNANTLSIGAPTLIVIENPSISAETKQNFKKVAWAPSVANPYIVWIPPEAVVRLREKIVGKYSLDIEFGREMQPKFAHITDPNSVKYKGKAAIDVSCLMYPRVTGLRGRFLLDLCCDGSPNSDIATSTDHGTTKSGKKGKEDVSHIGKKKFSDKND</sequence>
<dbReference type="Gene3D" id="2.60.40.150">
    <property type="entry name" value="C2 domain"/>
    <property type="match status" value="1"/>
</dbReference>
<accession>A0AAD5XHH2</accession>
<keyword evidence="4" id="KW-0966">Cell projection</keyword>